<dbReference type="RefSeq" id="WP_092920747.1">
    <property type="nucleotide sequence ID" value="NZ_FOYN01000002.1"/>
</dbReference>
<evidence type="ECO:0000313" key="3">
    <source>
        <dbReference type="Proteomes" id="UP000198932"/>
    </source>
</evidence>
<keyword evidence="1" id="KW-0472">Membrane</keyword>
<protein>
    <submittedName>
        <fullName evidence="2">Uncharacterized protein</fullName>
    </submittedName>
</protein>
<keyword evidence="1" id="KW-0812">Transmembrane</keyword>
<accession>A0A1I6FWE6</accession>
<dbReference type="Proteomes" id="UP000198932">
    <property type="component" value="Unassembled WGS sequence"/>
</dbReference>
<gene>
    <name evidence="2" type="ORF">SAMN04487937_1303</name>
</gene>
<feature type="transmembrane region" description="Helical" evidence="1">
    <location>
        <begin position="67"/>
        <end position="84"/>
    </location>
</feature>
<evidence type="ECO:0000256" key="1">
    <source>
        <dbReference type="SAM" id="Phobius"/>
    </source>
</evidence>
<evidence type="ECO:0000313" key="2">
    <source>
        <dbReference type="EMBL" id="SFR34295.1"/>
    </source>
</evidence>
<proteinExistence type="predicted"/>
<dbReference type="STRING" id="35743.SAMN04487937_1303"/>
<keyword evidence="1" id="KW-1133">Transmembrane helix</keyword>
<name>A0A1I6FWE6_HALSD</name>
<organism evidence="2 3">
    <name type="scientific">Halorubrum sodomense</name>
    <dbReference type="NCBI Taxonomy" id="35743"/>
    <lineage>
        <taxon>Archaea</taxon>
        <taxon>Methanobacteriati</taxon>
        <taxon>Methanobacteriota</taxon>
        <taxon>Stenosarchaea group</taxon>
        <taxon>Halobacteria</taxon>
        <taxon>Halobacteriales</taxon>
        <taxon>Haloferacaceae</taxon>
        <taxon>Halorubrum</taxon>
    </lineage>
</organism>
<sequence>MIEPVTAVALGYILVLFAVGAYAERRFAAADPLLSVPGWVRTVVAGLALGGPWLVYFAGLLPVSDGAVAHAVVLTAALVLWVLAERLVGVVDGGGAGAC</sequence>
<dbReference type="AlphaFoldDB" id="A0A1I6FWE6"/>
<reference evidence="3" key="1">
    <citation type="submission" date="2016-10" db="EMBL/GenBank/DDBJ databases">
        <authorList>
            <person name="Varghese N."/>
            <person name="Submissions S."/>
        </authorList>
    </citation>
    <scope>NUCLEOTIDE SEQUENCE [LARGE SCALE GENOMIC DNA]</scope>
    <source>
        <strain evidence="3">RD 26</strain>
    </source>
</reference>
<keyword evidence="3" id="KW-1185">Reference proteome</keyword>
<feature type="transmembrane region" description="Helical" evidence="1">
    <location>
        <begin position="39"/>
        <end position="60"/>
    </location>
</feature>
<dbReference type="EMBL" id="FOYN01000002">
    <property type="protein sequence ID" value="SFR34295.1"/>
    <property type="molecule type" value="Genomic_DNA"/>
</dbReference>